<evidence type="ECO:0000313" key="8">
    <source>
        <dbReference type="Proteomes" id="UP000824260"/>
    </source>
</evidence>
<keyword evidence="4" id="KW-0472">Membrane</keyword>
<keyword evidence="4" id="KW-1133">Transmembrane helix</keyword>
<dbReference type="InterPro" id="IPR036565">
    <property type="entry name" value="Mur-like_cat_sf"/>
</dbReference>
<comment type="caution">
    <text evidence="7">The sequence shown here is derived from an EMBL/GenBank/DDBJ whole genome shotgun (WGS) entry which is preliminary data.</text>
</comment>
<dbReference type="GO" id="GO:0016881">
    <property type="term" value="F:acid-amino acid ligase activity"/>
    <property type="evidence" value="ECO:0007669"/>
    <property type="project" value="InterPro"/>
</dbReference>
<dbReference type="SUPFAM" id="SSF53623">
    <property type="entry name" value="MurD-like peptide ligases, catalytic domain"/>
    <property type="match status" value="1"/>
</dbReference>
<dbReference type="Gene3D" id="3.90.190.20">
    <property type="entry name" value="Mur ligase, C-terminal domain"/>
    <property type="match status" value="1"/>
</dbReference>
<keyword evidence="3" id="KW-0067">ATP-binding</keyword>
<dbReference type="Pfam" id="PF08245">
    <property type="entry name" value="Mur_ligase_M"/>
    <property type="match status" value="1"/>
</dbReference>
<evidence type="ECO:0000256" key="2">
    <source>
        <dbReference type="ARBA" id="ARBA00022741"/>
    </source>
</evidence>
<gene>
    <name evidence="7" type="ORF">IAA52_10715</name>
</gene>
<keyword evidence="4" id="KW-0812">Transmembrane</keyword>
<evidence type="ECO:0000259" key="5">
    <source>
        <dbReference type="Pfam" id="PF02875"/>
    </source>
</evidence>
<sequence length="531" mass="59036">MPFTLIRIVLVAACCSVACRHFVHMLQLESYQLPGYRRWMSRNRDRLLKNCVLVGLGGAILSWYLPVFFSLFITERLPRESTANWVMLALFVAVTAVLAVLDFRTPAKKPLVFTRRVRRLYLFIILLCLAGSALLSVLSLPPYLLYAGNAYIVMAAAAIAQPLENRINGQFFERARKKLEERPDLIKIGITGSYGKTSTKFVLRDILSQKYRVLATPASFNTPMGLSRVINEQLKGEHQIFIAEMGARHVGDIKELCDLVHPKYGLLTSVGPQHLETFGSIENIAGTKYELIEALPEDGIAFFSSDGSYVDRLFAKCEREKYRVGFNPDRQPYMLATDIEVGPQGSRFTLKCADGEELRCRTRLLGKHNIQNIALCAAVARKLGLSMEEIARGVRVVEPIEHRLQLIPGAMTIIDDAFNSNPAGSQEALNVLSGFSGRRIIVTPGMVEQGAKEDELNYAFGTQMVNCVDVAILVGPNHTKPILQGLVDSGFSRDDIHVVSELDEASALLRAIGRPGDTVLFENDLPDNYTE</sequence>
<evidence type="ECO:0000256" key="3">
    <source>
        <dbReference type="ARBA" id="ARBA00022840"/>
    </source>
</evidence>
<dbReference type="InterPro" id="IPR036615">
    <property type="entry name" value="Mur_ligase_C_dom_sf"/>
</dbReference>
<dbReference type="AlphaFoldDB" id="A0A9D1CXC7"/>
<evidence type="ECO:0000256" key="4">
    <source>
        <dbReference type="SAM" id="Phobius"/>
    </source>
</evidence>
<dbReference type="GO" id="GO:0005524">
    <property type="term" value="F:ATP binding"/>
    <property type="evidence" value="ECO:0007669"/>
    <property type="project" value="UniProtKB-KW"/>
</dbReference>
<proteinExistence type="predicted"/>
<dbReference type="InterPro" id="IPR051046">
    <property type="entry name" value="MurCDEF_CellWall_CoF430Synth"/>
</dbReference>
<dbReference type="SUPFAM" id="SSF53244">
    <property type="entry name" value="MurD-like peptide ligases, peptide-binding domain"/>
    <property type="match status" value="1"/>
</dbReference>
<reference evidence="7" key="1">
    <citation type="submission" date="2020-10" db="EMBL/GenBank/DDBJ databases">
        <authorList>
            <person name="Gilroy R."/>
        </authorList>
    </citation>
    <scope>NUCLEOTIDE SEQUENCE</scope>
    <source>
        <strain evidence="7">ChiSjej6B24-2974</strain>
    </source>
</reference>
<keyword evidence="1 7" id="KW-0436">Ligase</keyword>
<feature type="transmembrane region" description="Helical" evidence="4">
    <location>
        <begin position="119"/>
        <end position="137"/>
    </location>
</feature>
<keyword evidence="2" id="KW-0547">Nucleotide-binding</keyword>
<accession>A0A9D1CXC7</accession>
<evidence type="ECO:0000256" key="1">
    <source>
        <dbReference type="ARBA" id="ARBA00022598"/>
    </source>
</evidence>
<name>A0A9D1CXC7_9FIRM</name>
<dbReference type="EMBL" id="DVFZ01000102">
    <property type="protein sequence ID" value="HIQ83558.1"/>
    <property type="molecule type" value="Genomic_DNA"/>
</dbReference>
<dbReference type="Gene3D" id="3.40.1190.10">
    <property type="entry name" value="Mur-like, catalytic domain"/>
    <property type="match status" value="1"/>
</dbReference>
<dbReference type="InterPro" id="IPR004101">
    <property type="entry name" value="Mur_ligase_C"/>
</dbReference>
<evidence type="ECO:0000259" key="6">
    <source>
        <dbReference type="Pfam" id="PF08245"/>
    </source>
</evidence>
<evidence type="ECO:0000313" key="7">
    <source>
        <dbReference type="EMBL" id="HIQ83558.1"/>
    </source>
</evidence>
<feature type="transmembrane region" description="Helical" evidence="4">
    <location>
        <begin position="85"/>
        <end position="107"/>
    </location>
</feature>
<organism evidence="7 8">
    <name type="scientific">Candidatus Pullichristensenella stercorigallinarum</name>
    <dbReference type="NCBI Taxonomy" id="2840909"/>
    <lineage>
        <taxon>Bacteria</taxon>
        <taxon>Bacillati</taxon>
        <taxon>Bacillota</taxon>
        <taxon>Clostridia</taxon>
        <taxon>Candidatus Pullichristensenella</taxon>
    </lineage>
</organism>
<dbReference type="InterPro" id="IPR013221">
    <property type="entry name" value="Mur_ligase_cen"/>
</dbReference>
<dbReference type="Pfam" id="PF02875">
    <property type="entry name" value="Mur_ligase_C"/>
    <property type="match status" value="1"/>
</dbReference>
<feature type="transmembrane region" description="Helical" evidence="4">
    <location>
        <begin position="47"/>
        <end position="73"/>
    </location>
</feature>
<dbReference type="Proteomes" id="UP000824260">
    <property type="component" value="Unassembled WGS sequence"/>
</dbReference>
<feature type="domain" description="Mur ligase C-terminal" evidence="5">
    <location>
        <begin position="402"/>
        <end position="521"/>
    </location>
</feature>
<feature type="domain" description="Mur ligase central" evidence="6">
    <location>
        <begin position="190"/>
        <end position="380"/>
    </location>
</feature>
<dbReference type="PANTHER" id="PTHR43024">
    <property type="entry name" value="UDP-N-ACETYLMURAMOYL-TRIPEPTIDE--D-ALANYL-D-ALANINE LIGASE"/>
    <property type="match status" value="1"/>
</dbReference>
<dbReference type="PANTHER" id="PTHR43024:SF1">
    <property type="entry name" value="UDP-N-ACETYLMURAMOYL-TRIPEPTIDE--D-ALANYL-D-ALANINE LIGASE"/>
    <property type="match status" value="1"/>
</dbReference>
<protein>
    <submittedName>
        <fullName evidence="7">UDP-N-acetylmuramoyl-tripeptide--D-alanyl-D-alanine ligase</fullName>
    </submittedName>
</protein>
<reference evidence="7" key="2">
    <citation type="journal article" date="2021" name="PeerJ">
        <title>Extensive microbial diversity within the chicken gut microbiome revealed by metagenomics and culture.</title>
        <authorList>
            <person name="Gilroy R."/>
            <person name="Ravi A."/>
            <person name="Getino M."/>
            <person name="Pursley I."/>
            <person name="Horton D.L."/>
            <person name="Alikhan N.F."/>
            <person name="Baker D."/>
            <person name="Gharbi K."/>
            <person name="Hall N."/>
            <person name="Watson M."/>
            <person name="Adriaenssens E.M."/>
            <person name="Foster-Nyarko E."/>
            <person name="Jarju S."/>
            <person name="Secka A."/>
            <person name="Antonio M."/>
            <person name="Oren A."/>
            <person name="Chaudhuri R.R."/>
            <person name="La Ragione R."/>
            <person name="Hildebrand F."/>
            <person name="Pallen M.J."/>
        </authorList>
    </citation>
    <scope>NUCLEOTIDE SEQUENCE</scope>
    <source>
        <strain evidence="7">ChiSjej6B24-2974</strain>
    </source>
</reference>